<comment type="caution">
    <text evidence="2">The sequence shown here is derived from an EMBL/GenBank/DDBJ whole genome shotgun (WGS) entry which is preliminary data.</text>
</comment>
<organism evidence="2 3">
    <name type="scientific">Sphingobacterium tenebrionis</name>
    <dbReference type="NCBI Taxonomy" id="3111775"/>
    <lineage>
        <taxon>Bacteria</taxon>
        <taxon>Pseudomonadati</taxon>
        <taxon>Bacteroidota</taxon>
        <taxon>Sphingobacteriia</taxon>
        <taxon>Sphingobacteriales</taxon>
        <taxon>Sphingobacteriaceae</taxon>
        <taxon>Sphingobacterium</taxon>
    </lineage>
</organism>
<dbReference type="InterPro" id="IPR015315">
    <property type="entry name" value="DUF1963"/>
</dbReference>
<accession>A0ABU8I8X5</accession>
<keyword evidence="3" id="KW-1185">Reference proteome</keyword>
<gene>
    <name evidence="2" type="ORF">VJ786_14045</name>
</gene>
<sequence length="302" mass="35318">MDKRTQKFDIISFTADDREYYPASMGRQNWMSDKNVKQTDIDIALGQSRYGGPVVDLPIGIEYPEGLRFAAQLDLAAFSPFDKTGLLPKKGQLIFFADIRNDIGKVIYADIPNEELIRVTKEHEEDFFSGVLIDQIFADTETFEERYGEEEDDYDDDDFEDDDDDFEEDLDDEEELDKDELDEDELDEDELDDEEELDEEDLDEEELDEDEFDDEEEIDEEDEFDDEEELEWNYFAGAERSKIFGIYTNCQLQEEEIEEITFSDKLVLLQVGENGFNDEGVFSVLIPKEDLKNLNFENCEFV</sequence>
<reference evidence="2 3" key="1">
    <citation type="submission" date="2024-01" db="EMBL/GenBank/DDBJ databases">
        <title>Sphingobacterium tenebrionis sp. nov., a novel endophyte isolated from tenebrio molitor intestines.</title>
        <authorList>
            <person name="Zhang C."/>
        </authorList>
    </citation>
    <scope>NUCLEOTIDE SEQUENCE [LARGE SCALE GENOMIC DNA]</scope>
    <source>
        <strain evidence="2 3">PU5-4</strain>
    </source>
</reference>
<evidence type="ECO:0000256" key="1">
    <source>
        <dbReference type="SAM" id="MobiDB-lite"/>
    </source>
</evidence>
<dbReference type="SUPFAM" id="SSF103032">
    <property type="entry name" value="Hypothetical protein YwqG"/>
    <property type="match status" value="1"/>
</dbReference>
<feature type="region of interest" description="Disordered" evidence="1">
    <location>
        <begin position="145"/>
        <end position="223"/>
    </location>
</feature>
<dbReference type="EMBL" id="JAYLLN010000040">
    <property type="protein sequence ID" value="MEI5986023.1"/>
    <property type="molecule type" value="Genomic_DNA"/>
</dbReference>
<dbReference type="Pfam" id="PF09234">
    <property type="entry name" value="DUF1963"/>
    <property type="match status" value="1"/>
</dbReference>
<dbReference type="Proteomes" id="UP001363035">
    <property type="component" value="Unassembled WGS sequence"/>
</dbReference>
<proteinExistence type="predicted"/>
<feature type="compositionally biased region" description="Acidic residues" evidence="1">
    <location>
        <begin position="147"/>
        <end position="223"/>
    </location>
</feature>
<evidence type="ECO:0000313" key="2">
    <source>
        <dbReference type="EMBL" id="MEI5986023.1"/>
    </source>
</evidence>
<dbReference type="InterPro" id="IPR035948">
    <property type="entry name" value="YwqG-like_sf"/>
</dbReference>
<evidence type="ECO:0000313" key="3">
    <source>
        <dbReference type="Proteomes" id="UP001363035"/>
    </source>
</evidence>
<dbReference type="Gene3D" id="2.30.320.10">
    <property type="entry name" value="YwqG-like"/>
    <property type="match status" value="1"/>
</dbReference>
<name>A0ABU8I8X5_9SPHI</name>
<dbReference type="RefSeq" id="WP_336557936.1">
    <property type="nucleotide sequence ID" value="NZ_JAYLLN010000040.1"/>
</dbReference>
<protein>
    <submittedName>
        <fullName evidence="2">DUF1963 domain-containing protein</fullName>
    </submittedName>
</protein>